<keyword evidence="2" id="KW-0812">Transmembrane</keyword>
<organism evidence="3 4">
    <name type="scientific">Phytophthora palmivora</name>
    <dbReference type="NCBI Taxonomy" id="4796"/>
    <lineage>
        <taxon>Eukaryota</taxon>
        <taxon>Sar</taxon>
        <taxon>Stramenopiles</taxon>
        <taxon>Oomycota</taxon>
        <taxon>Peronosporomycetes</taxon>
        <taxon>Peronosporales</taxon>
        <taxon>Peronosporaceae</taxon>
        <taxon>Phytophthora</taxon>
    </lineage>
</organism>
<comment type="caution">
    <text evidence="3">The sequence shown here is derived from an EMBL/GenBank/DDBJ whole genome shotgun (WGS) entry which is preliminary data.</text>
</comment>
<dbReference type="Proteomes" id="UP000237271">
    <property type="component" value="Unassembled WGS sequence"/>
</dbReference>
<feature type="region of interest" description="Disordered" evidence="1">
    <location>
        <begin position="104"/>
        <end position="131"/>
    </location>
</feature>
<name>A0A2P4XE07_9STRA</name>
<feature type="transmembrane region" description="Helical" evidence="2">
    <location>
        <begin position="36"/>
        <end position="64"/>
    </location>
</feature>
<keyword evidence="2" id="KW-1133">Transmembrane helix</keyword>
<keyword evidence="2" id="KW-0472">Membrane</keyword>
<reference evidence="3 4" key="1">
    <citation type="journal article" date="2017" name="Genome Biol. Evol.">
        <title>Phytophthora megakarya and P. palmivora, closely related causal agents of cacao black pod rot, underwent increases in genome sizes and gene numbers by different mechanisms.</title>
        <authorList>
            <person name="Ali S.S."/>
            <person name="Shao J."/>
            <person name="Lary D.J."/>
            <person name="Kronmiller B."/>
            <person name="Shen D."/>
            <person name="Strem M.D."/>
            <person name="Amoako-Attah I."/>
            <person name="Akrofi A.Y."/>
            <person name="Begoude B.A."/>
            <person name="Ten Hoopen G.M."/>
            <person name="Coulibaly K."/>
            <person name="Kebe B.I."/>
            <person name="Melnick R.L."/>
            <person name="Guiltinan M.J."/>
            <person name="Tyler B.M."/>
            <person name="Meinhardt L.W."/>
            <person name="Bailey B.A."/>
        </authorList>
    </citation>
    <scope>NUCLEOTIDE SEQUENCE [LARGE SCALE GENOMIC DNA]</scope>
    <source>
        <strain evidence="4">sbr112.9</strain>
    </source>
</reference>
<sequence>MISRWGNTSVEEKLAKEDATIRVTLELQHCDPVSPWHYVGLVFVGGIGFASTVLLLCMVGEFVFGLRTITKLQKAAQQQQFVELAQIEPQLKVKSCDKESDECQDEAEETTAPLMTTVIPTDSESEKTSPA</sequence>
<protein>
    <submittedName>
        <fullName evidence="3">Uncharacterized protein</fullName>
    </submittedName>
</protein>
<evidence type="ECO:0000256" key="1">
    <source>
        <dbReference type="SAM" id="MobiDB-lite"/>
    </source>
</evidence>
<dbReference type="EMBL" id="NCKW01011307">
    <property type="protein sequence ID" value="POM63777.1"/>
    <property type="molecule type" value="Genomic_DNA"/>
</dbReference>
<keyword evidence="4" id="KW-1185">Reference proteome</keyword>
<gene>
    <name evidence="3" type="ORF">PHPALM_20777</name>
</gene>
<dbReference type="OrthoDB" id="97968at2759"/>
<proteinExistence type="predicted"/>
<evidence type="ECO:0000256" key="2">
    <source>
        <dbReference type="SAM" id="Phobius"/>
    </source>
</evidence>
<dbReference type="AlphaFoldDB" id="A0A2P4XE07"/>
<accession>A0A2P4XE07</accession>
<evidence type="ECO:0000313" key="4">
    <source>
        <dbReference type="Proteomes" id="UP000237271"/>
    </source>
</evidence>
<evidence type="ECO:0000313" key="3">
    <source>
        <dbReference type="EMBL" id="POM63777.1"/>
    </source>
</evidence>